<reference evidence="3" key="4">
    <citation type="journal article" date="2018" name="Nat. Plants">
        <title>Whole-genome landscape of Medicago truncatula symbiotic genes.</title>
        <authorList>
            <person name="Pecrix Y."/>
            <person name="Gamas P."/>
            <person name="Carrere S."/>
        </authorList>
    </citation>
    <scope>NUCLEOTIDE SEQUENCE</scope>
    <source>
        <tissue evidence="3">Leaves</tissue>
    </source>
</reference>
<evidence type="ECO:0000313" key="5">
    <source>
        <dbReference type="Proteomes" id="UP000002051"/>
    </source>
</evidence>
<keyword evidence="5" id="KW-1185">Reference proteome</keyword>
<dbReference type="EMBL" id="PSQE01000003">
    <property type="protein sequence ID" value="RHN66411.1"/>
    <property type="molecule type" value="Genomic_DNA"/>
</dbReference>
<dbReference type="Proteomes" id="UP000002051">
    <property type="component" value="Chromosome 3"/>
</dbReference>
<dbReference type="GO" id="GO:0005811">
    <property type="term" value="C:lipid droplet"/>
    <property type="evidence" value="ECO:0007669"/>
    <property type="project" value="InterPro"/>
</dbReference>
<keyword evidence="1 3" id="KW-0413">Isomerase</keyword>
<dbReference type="EMBL" id="CM001219">
    <property type="protein sequence ID" value="KEH33352.1"/>
    <property type="molecule type" value="Genomic_DNA"/>
</dbReference>
<dbReference type="HOGENOM" id="CLU_190376_0_0_1"/>
<reference evidence="4" key="3">
    <citation type="submission" date="2015-04" db="UniProtKB">
        <authorList>
            <consortium name="EnsemblPlants"/>
        </authorList>
    </citation>
    <scope>IDENTIFICATION</scope>
    <source>
        <strain evidence="4">cv. Jemalong A17</strain>
    </source>
</reference>
<sequence>MWRLKIADGGKDPYIFTTNNFVGRQTWEFDPDAGTHEERAMVEEARHNFYINRFKVKPCGDLLWRFQVPATEYTRSLTRAIHGSYRL</sequence>
<dbReference type="Gramene" id="rna14382">
    <property type="protein sequence ID" value="RHN66411.1"/>
    <property type="gene ID" value="gene14382"/>
</dbReference>
<organism evidence="2 5">
    <name type="scientific">Medicago truncatula</name>
    <name type="common">Barrel medic</name>
    <name type="synonym">Medicago tribuloides</name>
    <dbReference type="NCBI Taxonomy" id="3880"/>
    <lineage>
        <taxon>Eukaryota</taxon>
        <taxon>Viridiplantae</taxon>
        <taxon>Streptophyta</taxon>
        <taxon>Embryophyta</taxon>
        <taxon>Tracheophyta</taxon>
        <taxon>Spermatophyta</taxon>
        <taxon>Magnoliopsida</taxon>
        <taxon>eudicotyledons</taxon>
        <taxon>Gunneridae</taxon>
        <taxon>Pentapetalae</taxon>
        <taxon>rosids</taxon>
        <taxon>fabids</taxon>
        <taxon>Fabales</taxon>
        <taxon>Fabaceae</taxon>
        <taxon>Papilionoideae</taxon>
        <taxon>50 kb inversion clade</taxon>
        <taxon>NPAAA clade</taxon>
        <taxon>Hologalegina</taxon>
        <taxon>IRL clade</taxon>
        <taxon>Trifolieae</taxon>
        <taxon>Medicago</taxon>
    </lineage>
</organism>
<accession>A0A072UUU3</accession>
<dbReference type="PANTHER" id="PTHR11764">
    <property type="entry name" value="TERPENE CYCLASE/MUTASE FAMILY MEMBER"/>
    <property type="match status" value="1"/>
</dbReference>
<dbReference type="SUPFAM" id="SSF48239">
    <property type="entry name" value="Terpenoid cyclases/Protein prenyltransferases"/>
    <property type="match status" value="1"/>
</dbReference>
<evidence type="ECO:0000256" key="1">
    <source>
        <dbReference type="ARBA" id="ARBA00023235"/>
    </source>
</evidence>
<protein>
    <submittedName>
        <fullName evidence="2">Alpha/beta amyrin synthase</fullName>
    </submittedName>
    <submittedName>
        <fullName evidence="3">Putative beta-amyrin synthase</fullName>
        <ecNumber evidence="3">5.4.99.39</ecNumber>
    </submittedName>
</protein>
<proteinExistence type="predicted"/>
<dbReference type="InterPro" id="IPR018333">
    <property type="entry name" value="Squalene_cyclase"/>
</dbReference>
<evidence type="ECO:0000313" key="4">
    <source>
        <dbReference type="EnsemblPlants" id="KEH33352"/>
    </source>
</evidence>
<dbReference type="InterPro" id="IPR008930">
    <property type="entry name" value="Terpenoid_cyclase/PrenylTrfase"/>
</dbReference>
<reference evidence="2 5" key="2">
    <citation type="journal article" date="2014" name="BMC Genomics">
        <title>An improved genome release (version Mt4.0) for the model legume Medicago truncatula.</title>
        <authorList>
            <person name="Tang H."/>
            <person name="Krishnakumar V."/>
            <person name="Bidwell S."/>
            <person name="Rosen B."/>
            <person name="Chan A."/>
            <person name="Zhou S."/>
            <person name="Gentzbittel L."/>
            <person name="Childs K.L."/>
            <person name="Yandell M."/>
            <person name="Gundlach H."/>
            <person name="Mayer K.F."/>
            <person name="Schwartz D.C."/>
            <person name="Town C.D."/>
        </authorList>
    </citation>
    <scope>GENOME REANNOTATION</scope>
    <source>
        <strain evidence="2">A17</strain>
        <strain evidence="4 5">cv. Jemalong A17</strain>
    </source>
</reference>
<dbReference type="EnsemblPlants" id="KEH33352">
    <property type="protein sequence ID" value="KEH33352"/>
    <property type="gene ID" value="MTR_3g436170"/>
</dbReference>
<dbReference type="Proteomes" id="UP000265566">
    <property type="component" value="Chromosome 3"/>
</dbReference>
<dbReference type="GO" id="GO:0016104">
    <property type="term" value="P:triterpenoid biosynthetic process"/>
    <property type="evidence" value="ECO:0007669"/>
    <property type="project" value="InterPro"/>
</dbReference>
<dbReference type="PANTHER" id="PTHR11764:SF58">
    <property type="entry name" value="BETA-AMYRIN SYNTHASE-RELATED"/>
    <property type="match status" value="1"/>
</dbReference>
<gene>
    <name evidence="2" type="ordered locus">MTR_3g436170</name>
    <name evidence="3" type="ORF">MtrunA17_Chr3g0090611</name>
</gene>
<evidence type="ECO:0000313" key="2">
    <source>
        <dbReference type="EMBL" id="KEH33352.1"/>
    </source>
</evidence>
<dbReference type="GO" id="GO:0042300">
    <property type="term" value="F:beta-amyrin synthase activity"/>
    <property type="evidence" value="ECO:0007669"/>
    <property type="project" value="UniProtKB-EC"/>
</dbReference>
<reference evidence="2 5" key="1">
    <citation type="journal article" date="2011" name="Nature">
        <title>The Medicago genome provides insight into the evolution of rhizobial symbioses.</title>
        <authorList>
            <person name="Young N.D."/>
            <person name="Debelle F."/>
            <person name="Oldroyd G.E."/>
            <person name="Geurts R."/>
            <person name="Cannon S.B."/>
            <person name="Udvardi M.K."/>
            <person name="Benedito V.A."/>
            <person name="Mayer K.F."/>
            <person name="Gouzy J."/>
            <person name="Schoof H."/>
            <person name="Van de Peer Y."/>
            <person name="Proost S."/>
            <person name="Cook D.R."/>
            <person name="Meyers B.C."/>
            <person name="Spannagl M."/>
            <person name="Cheung F."/>
            <person name="De Mita S."/>
            <person name="Krishnakumar V."/>
            <person name="Gundlach H."/>
            <person name="Zhou S."/>
            <person name="Mudge J."/>
            <person name="Bharti A.K."/>
            <person name="Murray J.D."/>
            <person name="Naoumkina M.A."/>
            <person name="Rosen B."/>
            <person name="Silverstein K.A."/>
            <person name="Tang H."/>
            <person name="Rombauts S."/>
            <person name="Zhao P.X."/>
            <person name="Zhou P."/>
            <person name="Barbe V."/>
            <person name="Bardou P."/>
            <person name="Bechner M."/>
            <person name="Bellec A."/>
            <person name="Berger A."/>
            <person name="Berges H."/>
            <person name="Bidwell S."/>
            <person name="Bisseling T."/>
            <person name="Choisne N."/>
            <person name="Couloux A."/>
            <person name="Denny R."/>
            <person name="Deshpande S."/>
            <person name="Dai X."/>
            <person name="Doyle J.J."/>
            <person name="Dudez A.M."/>
            <person name="Farmer A.D."/>
            <person name="Fouteau S."/>
            <person name="Franken C."/>
            <person name="Gibelin C."/>
            <person name="Gish J."/>
            <person name="Goldstein S."/>
            <person name="Gonzalez A.J."/>
            <person name="Green P.J."/>
            <person name="Hallab A."/>
            <person name="Hartog M."/>
            <person name="Hua A."/>
            <person name="Humphray S.J."/>
            <person name="Jeong D.H."/>
            <person name="Jing Y."/>
            <person name="Jocker A."/>
            <person name="Kenton S.M."/>
            <person name="Kim D.J."/>
            <person name="Klee K."/>
            <person name="Lai H."/>
            <person name="Lang C."/>
            <person name="Lin S."/>
            <person name="Macmil S.L."/>
            <person name="Magdelenat G."/>
            <person name="Matthews L."/>
            <person name="McCorrison J."/>
            <person name="Monaghan E.L."/>
            <person name="Mun J.H."/>
            <person name="Najar F.Z."/>
            <person name="Nicholson C."/>
            <person name="Noirot C."/>
            <person name="O'Bleness M."/>
            <person name="Paule C.R."/>
            <person name="Poulain J."/>
            <person name="Prion F."/>
            <person name="Qin B."/>
            <person name="Qu C."/>
            <person name="Retzel E.F."/>
            <person name="Riddle C."/>
            <person name="Sallet E."/>
            <person name="Samain S."/>
            <person name="Samson N."/>
            <person name="Sanders I."/>
            <person name="Saurat O."/>
            <person name="Scarpelli C."/>
            <person name="Schiex T."/>
            <person name="Segurens B."/>
            <person name="Severin A.J."/>
            <person name="Sherrier D.J."/>
            <person name="Shi R."/>
            <person name="Sims S."/>
            <person name="Singer S.R."/>
            <person name="Sinharoy S."/>
            <person name="Sterck L."/>
            <person name="Viollet A."/>
            <person name="Wang B.B."/>
            <person name="Wang K."/>
            <person name="Wang M."/>
            <person name="Wang X."/>
            <person name="Warfsmann J."/>
            <person name="Weissenbach J."/>
            <person name="White D.D."/>
            <person name="White J.D."/>
            <person name="Wiley G.B."/>
            <person name="Wincker P."/>
            <person name="Xing Y."/>
            <person name="Yang L."/>
            <person name="Yao Z."/>
            <person name="Ying F."/>
            <person name="Zhai J."/>
            <person name="Zhou L."/>
            <person name="Zuber A."/>
            <person name="Denarie J."/>
            <person name="Dixon R.A."/>
            <person name="May G.D."/>
            <person name="Schwartz D.C."/>
            <person name="Rogers J."/>
            <person name="Quetier F."/>
            <person name="Town C.D."/>
            <person name="Roe B.A."/>
        </authorList>
    </citation>
    <scope>NUCLEOTIDE SEQUENCE [LARGE SCALE GENOMIC DNA]</scope>
    <source>
        <strain evidence="2">A17</strain>
        <strain evidence="4 5">cv. Jemalong A17</strain>
    </source>
</reference>
<name>A0A072UUU3_MEDTR</name>
<dbReference type="AlphaFoldDB" id="A0A072UUU3"/>
<dbReference type="STRING" id="3880.A0A072UUU3"/>
<evidence type="ECO:0000313" key="3">
    <source>
        <dbReference type="EMBL" id="RHN66411.1"/>
    </source>
</evidence>
<dbReference type="EC" id="5.4.99.39" evidence="3"/>